<keyword evidence="2" id="KW-1185">Reference proteome</keyword>
<reference evidence="1 2" key="1">
    <citation type="submission" date="2017-07" db="EMBL/GenBank/DDBJ databases">
        <authorList>
            <person name="Talla V."/>
            <person name="Backstrom N."/>
        </authorList>
    </citation>
    <scope>NUCLEOTIDE SEQUENCE [LARGE SCALE GENOMIC DNA]</scope>
</reference>
<name>A0A5E4PUR7_9NEOP</name>
<sequence length="427" mass="48320">MSLESAGGVSRQMALSLRLVTHACYVLVHAYITLVRAFVLHFPAVITTKYVTEIQPLLDDLLFGESKRPKTGRELCLAAAVRLYLTIYNQYDTKIDIKDLIHRCMRHTTYEVVLEILDYLLVQRGAVEVDVVVKPILDKLDHNYIVDLEHVLSSQYLECHRKALHLLILENHQDTQILARSRSDVVQDLINLINTEHESVTHLYLLKLTKYLSNEDNLDLQVLLPAIRAILACSFSENDVDTRRVVVGFLEANFQRLLRTDRSGAEDDDRFEYTATLWSMLAILLQDDDAQIRQRISDLITSLYSTISEQQHYSVIPTKCTEYLLQCITLEHTRDETAELFTVLALLDFKSECRVFDHSERHNVHAEDTVWTRACGAALAGAGPAPRLACGPAPRLACGPALRALCGRHYVDYCRAASGDGCSVNPR</sequence>
<protein>
    <recommendedName>
        <fullName evidence="3">Clathrin/coatomer adaptor adaptin-like N-terminal domain-containing protein</fullName>
    </recommendedName>
</protein>
<gene>
    <name evidence="1" type="ORF">LSINAPIS_LOCUS2045</name>
</gene>
<feature type="non-terminal residue" evidence="1">
    <location>
        <position position="427"/>
    </location>
</feature>
<dbReference type="Proteomes" id="UP000324832">
    <property type="component" value="Unassembled WGS sequence"/>
</dbReference>
<dbReference type="Gene3D" id="1.25.10.10">
    <property type="entry name" value="Leucine-rich Repeat Variant"/>
    <property type="match status" value="1"/>
</dbReference>
<dbReference type="AlphaFoldDB" id="A0A5E4PUR7"/>
<dbReference type="InterPro" id="IPR011989">
    <property type="entry name" value="ARM-like"/>
</dbReference>
<evidence type="ECO:0000313" key="1">
    <source>
        <dbReference type="EMBL" id="VVC88761.1"/>
    </source>
</evidence>
<accession>A0A5E4PUR7</accession>
<dbReference type="InterPro" id="IPR016024">
    <property type="entry name" value="ARM-type_fold"/>
</dbReference>
<evidence type="ECO:0000313" key="2">
    <source>
        <dbReference type="Proteomes" id="UP000324832"/>
    </source>
</evidence>
<dbReference type="SUPFAM" id="SSF48371">
    <property type="entry name" value="ARM repeat"/>
    <property type="match status" value="1"/>
</dbReference>
<organism evidence="1 2">
    <name type="scientific">Leptidea sinapis</name>
    <dbReference type="NCBI Taxonomy" id="189913"/>
    <lineage>
        <taxon>Eukaryota</taxon>
        <taxon>Metazoa</taxon>
        <taxon>Ecdysozoa</taxon>
        <taxon>Arthropoda</taxon>
        <taxon>Hexapoda</taxon>
        <taxon>Insecta</taxon>
        <taxon>Pterygota</taxon>
        <taxon>Neoptera</taxon>
        <taxon>Endopterygota</taxon>
        <taxon>Lepidoptera</taxon>
        <taxon>Glossata</taxon>
        <taxon>Ditrysia</taxon>
        <taxon>Papilionoidea</taxon>
        <taxon>Pieridae</taxon>
        <taxon>Dismorphiinae</taxon>
        <taxon>Leptidea</taxon>
    </lineage>
</organism>
<evidence type="ECO:0008006" key="3">
    <source>
        <dbReference type="Google" id="ProtNLM"/>
    </source>
</evidence>
<dbReference type="EMBL" id="FZQP02000382">
    <property type="protein sequence ID" value="VVC88761.1"/>
    <property type="molecule type" value="Genomic_DNA"/>
</dbReference>
<proteinExistence type="predicted"/>